<dbReference type="RefSeq" id="WP_071059477.1">
    <property type="nucleotide sequence ID" value="NZ_MAXA01000002.1"/>
</dbReference>
<organism evidence="1 2">
    <name type="scientific">Parafrankia soli</name>
    <dbReference type="NCBI Taxonomy" id="2599596"/>
    <lineage>
        <taxon>Bacteria</taxon>
        <taxon>Bacillati</taxon>
        <taxon>Actinomycetota</taxon>
        <taxon>Actinomycetes</taxon>
        <taxon>Frankiales</taxon>
        <taxon>Frankiaceae</taxon>
        <taxon>Parafrankia</taxon>
    </lineage>
</organism>
<dbReference type="EMBL" id="MAXA01000002">
    <property type="protein sequence ID" value="OHV46595.1"/>
    <property type="molecule type" value="Genomic_DNA"/>
</dbReference>
<keyword evidence="1" id="KW-0969">Cilium</keyword>
<accession>A0A1S1RMG7</accession>
<proteinExistence type="predicted"/>
<dbReference type="Proteomes" id="UP000179769">
    <property type="component" value="Unassembled WGS sequence"/>
</dbReference>
<evidence type="ECO:0000313" key="1">
    <source>
        <dbReference type="EMBL" id="OHV46595.1"/>
    </source>
</evidence>
<reference evidence="2" key="1">
    <citation type="submission" date="2016-07" db="EMBL/GenBank/DDBJ databases">
        <title>Frankia sp. NRRL B-16219 Genome sequencing.</title>
        <authorList>
            <person name="Ghodhbane-Gtari F."/>
            <person name="Swanson E."/>
            <person name="Gueddou A."/>
            <person name="Louati M."/>
            <person name="Nouioui I."/>
            <person name="Hezbri K."/>
            <person name="Abebe-Akele F."/>
            <person name="Simpson S."/>
            <person name="Morris K."/>
            <person name="Thomas K."/>
            <person name="Gtari M."/>
            <person name="Tisa L.S."/>
        </authorList>
    </citation>
    <scope>NUCLEOTIDE SEQUENCE [LARGE SCALE GENOMIC DNA]</scope>
    <source>
        <strain evidence="2">NRRL B-16219</strain>
    </source>
</reference>
<keyword evidence="1" id="KW-0966">Cell projection</keyword>
<gene>
    <name evidence="1" type="ORF">BBK14_01735</name>
</gene>
<keyword evidence="2" id="KW-1185">Reference proteome</keyword>
<protein>
    <submittedName>
        <fullName evidence="1">Flagellar protein</fullName>
    </submittedName>
</protein>
<comment type="caution">
    <text evidence="1">The sequence shown here is derived from an EMBL/GenBank/DDBJ whole genome shotgun (WGS) entry which is preliminary data.</text>
</comment>
<sequence>MRNVLTRLAAAARDLGERAARAAVTSFGSSLAAITAAAVTGDISTARLLLSAAAGAAVGAAGEVILGTIGANRGITGSASLDPTNQGPVR</sequence>
<name>A0A1S1RMG7_9ACTN</name>
<evidence type="ECO:0000313" key="2">
    <source>
        <dbReference type="Proteomes" id="UP000179769"/>
    </source>
</evidence>
<dbReference type="AlphaFoldDB" id="A0A1S1RMG7"/>
<keyword evidence="1" id="KW-0282">Flagellum</keyword>